<evidence type="ECO:0000313" key="2">
    <source>
        <dbReference type="EMBL" id="GAQ93107.1"/>
    </source>
</evidence>
<sequence length="132" mass="14552">MDAGARVSFEKGVARFEMGGVVKMEAVQHGELWEIVTVKKAQAFVAVKGPAKTGFRFGEAARKPPVVAERKRMEVKPVEFIEVDLESDDESDDGPVKESQPIEASVGETMIAEHGTTEAWEPQQKAWEHGRT</sequence>
<dbReference type="EMBL" id="DF238251">
    <property type="protein sequence ID" value="GAQ93107.1"/>
    <property type="molecule type" value="Genomic_DNA"/>
</dbReference>
<evidence type="ECO:0000313" key="3">
    <source>
        <dbReference type="Proteomes" id="UP000054558"/>
    </source>
</evidence>
<protein>
    <submittedName>
        <fullName evidence="2">Uncharacterized protein</fullName>
    </submittedName>
</protein>
<feature type="region of interest" description="Disordered" evidence="1">
    <location>
        <begin position="85"/>
        <end position="104"/>
    </location>
</feature>
<feature type="non-terminal residue" evidence="2">
    <location>
        <position position="1"/>
    </location>
</feature>
<name>A0A1Y1IWJ3_KLENI</name>
<evidence type="ECO:0000256" key="1">
    <source>
        <dbReference type="SAM" id="MobiDB-lite"/>
    </source>
</evidence>
<reference evidence="2 3" key="1">
    <citation type="journal article" date="2014" name="Nat. Commun.">
        <title>Klebsormidium flaccidum genome reveals primary factors for plant terrestrial adaptation.</title>
        <authorList>
            <person name="Hori K."/>
            <person name="Maruyama F."/>
            <person name="Fujisawa T."/>
            <person name="Togashi T."/>
            <person name="Yamamoto N."/>
            <person name="Seo M."/>
            <person name="Sato S."/>
            <person name="Yamada T."/>
            <person name="Mori H."/>
            <person name="Tajima N."/>
            <person name="Moriyama T."/>
            <person name="Ikeuchi M."/>
            <person name="Watanabe M."/>
            <person name="Wada H."/>
            <person name="Kobayashi K."/>
            <person name="Saito M."/>
            <person name="Masuda T."/>
            <person name="Sasaki-Sekimoto Y."/>
            <person name="Mashiguchi K."/>
            <person name="Awai K."/>
            <person name="Shimojima M."/>
            <person name="Masuda S."/>
            <person name="Iwai M."/>
            <person name="Nobusawa T."/>
            <person name="Narise T."/>
            <person name="Kondo S."/>
            <person name="Saito H."/>
            <person name="Sato R."/>
            <person name="Murakawa M."/>
            <person name="Ihara Y."/>
            <person name="Oshima-Yamada Y."/>
            <person name="Ohtaka K."/>
            <person name="Satoh M."/>
            <person name="Sonobe K."/>
            <person name="Ishii M."/>
            <person name="Ohtani R."/>
            <person name="Kanamori-Sato M."/>
            <person name="Honoki R."/>
            <person name="Miyazaki D."/>
            <person name="Mochizuki H."/>
            <person name="Umetsu J."/>
            <person name="Higashi K."/>
            <person name="Shibata D."/>
            <person name="Kamiya Y."/>
            <person name="Sato N."/>
            <person name="Nakamura Y."/>
            <person name="Tabata S."/>
            <person name="Ida S."/>
            <person name="Kurokawa K."/>
            <person name="Ohta H."/>
        </authorList>
    </citation>
    <scope>NUCLEOTIDE SEQUENCE [LARGE SCALE GENOMIC DNA]</scope>
    <source>
        <strain evidence="2 3">NIES-2285</strain>
    </source>
</reference>
<proteinExistence type="predicted"/>
<organism evidence="2 3">
    <name type="scientific">Klebsormidium nitens</name>
    <name type="common">Green alga</name>
    <name type="synonym">Ulothrix nitens</name>
    <dbReference type="NCBI Taxonomy" id="105231"/>
    <lineage>
        <taxon>Eukaryota</taxon>
        <taxon>Viridiplantae</taxon>
        <taxon>Streptophyta</taxon>
        <taxon>Klebsormidiophyceae</taxon>
        <taxon>Klebsormidiales</taxon>
        <taxon>Klebsormidiaceae</taxon>
        <taxon>Klebsormidium</taxon>
    </lineage>
</organism>
<accession>A0A1Y1IWJ3</accession>
<gene>
    <name evidence="2" type="ORF">KFL_013020010</name>
</gene>
<dbReference type="AlphaFoldDB" id="A0A1Y1IWJ3"/>
<dbReference type="Proteomes" id="UP000054558">
    <property type="component" value="Unassembled WGS sequence"/>
</dbReference>
<keyword evidence="3" id="KW-1185">Reference proteome</keyword>